<dbReference type="FunFam" id="1.20.58.390:FF:000080">
    <property type="entry name" value="5-hydroxytryptamine (serotonin) receptor 3C, ionotropic"/>
    <property type="match status" value="1"/>
</dbReference>
<evidence type="ECO:0000313" key="24">
    <source>
        <dbReference type="Proteomes" id="UP000515152"/>
    </source>
</evidence>
<keyword evidence="11" id="KW-0325">Glycoprotein</keyword>
<keyword evidence="8 21" id="KW-0472">Membrane</keyword>
<keyword evidence="24" id="KW-1185">Reference proteome</keyword>
<dbReference type="CDD" id="cd19063">
    <property type="entry name" value="LGIC_TM_5-HT3"/>
    <property type="match status" value="1"/>
</dbReference>
<evidence type="ECO:0000256" key="6">
    <source>
        <dbReference type="ARBA" id="ARBA00023018"/>
    </source>
</evidence>
<keyword evidence="7" id="KW-0406">Ion transport</keyword>
<dbReference type="Pfam" id="PF02932">
    <property type="entry name" value="Neur_chan_memb"/>
    <property type="match status" value="1"/>
</dbReference>
<feature type="domain" description="Neurotransmitter-gated ion-channel ligand-binding" evidence="22">
    <location>
        <begin position="31"/>
        <end position="204"/>
    </location>
</feature>
<dbReference type="GO" id="GO:0045211">
    <property type="term" value="C:postsynaptic membrane"/>
    <property type="evidence" value="ECO:0007669"/>
    <property type="project" value="UniProtKB-SubCell"/>
</dbReference>
<dbReference type="RefSeq" id="XP_042561285.1">
    <property type="nucleotide sequence ID" value="XM_042705351.1"/>
</dbReference>
<dbReference type="PROSITE" id="PS00236">
    <property type="entry name" value="NEUROTR_ION_CHANNEL"/>
    <property type="match status" value="1"/>
</dbReference>
<evidence type="ECO:0000256" key="11">
    <source>
        <dbReference type="ARBA" id="ARBA00023180"/>
    </source>
</evidence>
<keyword evidence="3 21" id="KW-0812">Transmembrane</keyword>
<dbReference type="GO" id="GO:0004888">
    <property type="term" value="F:transmembrane signaling receptor activity"/>
    <property type="evidence" value="ECO:0007669"/>
    <property type="project" value="InterPro"/>
</dbReference>
<dbReference type="InterPro" id="IPR006202">
    <property type="entry name" value="Neur_chan_lig-bd"/>
</dbReference>
<evidence type="ECO:0000256" key="10">
    <source>
        <dbReference type="ARBA" id="ARBA00023170"/>
    </source>
</evidence>
<keyword evidence="2" id="KW-1003">Cell membrane</keyword>
<proteinExistence type="predicted"/>
<dbReference type="FunFam" id="2.70.170.10:FF:000017">
    <property type="entry name" value="5-hydroxytryptamine receptor 3A"/>
    <property type="match status" value="1"/>
</dbReference>
<reference evidence="25" key="1">
    <citation type="submission" date="2025-08" db="UniProtKB">
        <authorList>
            <consortium name="RefSeq"/>
        </authorList>
    </citation>
    <scope>IDENTIFICATION</scope>
</reference>
<name>A0A8M1KFI8_CLUHA</name>
<keyword evidence="6" id="KW-0770">Synapse</keyword>
<evidence type="ECO:0000259" key="22">
    <source>
        <dbReference type="Pfam" id="PF02931"/>
    </source>
</evidence>
<evidence type="ECO:0000256" key="5">
    <source>
        <dbReference type="ARBA" id="ARBA00022989"/>
    </source>
</evidence>
<gene>
    <name evidence="25" type="primary">LOC122130618</name>
</gene>
<dbReference type="InterPro" id="IPR006201">
    <property type="entry name" value="Neur_channel"/>
</dbReference>
<sequence>MALNCSEPTTQSLLAAFNANIFNLIDVRPVNHLQTTTNISIYFTLFAILGVTWRIEFLSWDPEECGASAITLPRKKLWMPDVVINEFVDKSKAPDTLYVRVNNTGYVTDGRPVGAKTSCNLNIYTFPFDIQRCSYTFNSYMHSAASVRLSFGKPVEDILKRSMELMETMGEWELLDMSSEKQDLVAKNSGVWDQLTYYITLRRRATLYVVNLIIPSCFLITLDLFSFILPPQSVDRSAFKMTLILGYTVFLLLMNELLPVTGNSIPLLNVFFSICLALMVASLLETIIVTNILHNSKDYRAVPRWVRVLVLEFMARLVCLPQKKTDQVIIFQNQDSIFTVKTKPGAQADEVDTSPAKGPASETVEELRKVRRQVQDLQQQISKNSESDQKTEDWIHIGYVIDRFLFILYGIFISVSFIAIVIIWIHSNSY</sequence>
<evidence type="ECO:0000313" key="25">
    <source>
        <dbReference type="RefSeq" id="XP_042561285.1"/>
    </source>
</evidence>
<keyword evidence="10" id="KW-0675">Receptor</keyword>
<comment type="catalytic activity">
    <reaction evidence="16">
        <text>K(+)(in) = K(+)(out)</text>
        <dbReference type="Rhea" id="RHEA:29463"/>
        <dbReference type="ChEBI" id="CHEBI:29103"/>
    </reaction>
</comment>
<accession>A0A8M1KFI8</accession>
<dbReference type="GO" id="GO:0005230">
    <property type="term" value="F:extracellular ligand-gated monoatomic ion channel activity"/>
    <property type="evidence" value="ECO:0007669"/>
    <property type="project" value="InterPro"/>
</dbReference>
<feature type="transmembrane region" description="Helical" evidence="21">
    <location>
        <begin position="404"/>
        <end position="425"/>
    </location>
</feature>
<comment type="subcellular location">
    <subcellularLocation>
        <location evidence="15">Postsynaptic cell membrane</location>
        <topology evidence="15">Multi-pass membrane protein</topology>
    </subcellularLocation>
</comment>
<dbReference type="OrthoDB" id="6097796at2759"/>
<organism evidence="24 25">
    <name type="scientific">Clupea harengus</name>
    <name type="common">Atlantic herring</name>
    <dbReference type="NCBI Taxonomy" id="7950"/>
    <lineage>
        <taxon>Eukaryota</taxon>
        <taxon>Metazoa</taxon>
        <taxon>Chordata</taxon>
        <taxon>Craniata</taxon>
        <taxon>Vertebrata</taxon>
        <taxon>Euteleostomi</taxon>
        <taxon>Actinopterygii</taxon>
        <taxon>Neopterygii</taxon>
        <taxon>Teleostei</taxon>
        <taxon>Clupei</taxon>
        <taxon>Clupeiformes</taxon>
        <taxon>Clupeoidei</taxon>
        <taxon>Clupeidae</taxon>
        <taxon>Clupea</taxon>
    </lineage>
</organism>
<feature type="domain" description="Neurotransmitter-gated ion-channel transmembrane" evidence="23">
    <location>
        <begin position="212"/>
        <end position="415"/>
    </location>
</feature>
<evidence type="ECO:0000256" key="19">
    <source>
        <dbReference type="ARBA" id="ARBA00037540"/>
    </source>
</evidence>
<protein>
    <submittedName>
        <fullName evidence="25">5-hydroxytryptamine receptor 3A-like</fullName>
    </submittedName>
</protein>
<evidence type="ECO:0000256" key="18">
    <source>
        <dbReference type="ARBA" id="ARBA00036634"/>
    </source>
</evidence>
<evidence type="ECO:0000256" key="3">
    <source>
        <dbReference type="ARBA" id="ARBA00022692"/>
    </source>
</evidence>
<evidence type="ECO:0000256" key="2">
    <source>
        <dbReference type="ARBA" id="ARBA00022475"/>
    </source>
</evidence>
<dbReference type="InterPro" id="IPR049944">
    <property type="entry name" value="LGIC_TM_5-HT3"/>
</dbReference>
<dbReference type="PANTHER" id="PTHR18945">
    <property type="entry name" value="NEUROTRANSMITTER GATED ION CHANNEL"/>
    <property type="match status" value="1"/>
</dbReference>
<evidence type="ECO:0000256" key="13">
    <source>
        <dbReference type="ARBA" id="ARBA00023286"/>
    </source>
</evidence>
<evidence type="ECO:0000256" key="17">
    <source>
        <dbReference type="ARBA" id="ARBA00036239"/>
    </source>
</evidence>
<dbReference type="KEGG" id="char:122130618"/>
<keyword evidence="1" id="KW-0813">Transport</keyword>
<dbReference type="Proteomes" id="UP000515152">
    <property type="component" value="Unplaced"/>
</dbReference>
<evidence type="ECO:0000256" key="9">
    <source>
        <dbReference type="ARBA" id="ARBA00023157"/>
    </source>
</evidence>
<keyword evidence="12" id="KW-0628">Postsynaptic cell membrane</keyword>
<dbReference type="InterPro" id="IPR018000">
    <property type="entry name" value="Neurotransmitter_ion_chnl_CS"/>
</dbReference>
<evidence type="ECO:0000256" key="12">
    <source>
        <dbReference type="ARBA" id="ARBA00023257"/>
    </source>
</evidence>
<evidence type="ECO:0000256" key="21">
    <source>
        <dbReference type="SAM" id="Phobius"/>
    </source>
</evidence>
<evidence type="ECO:0000256" key="4">
    <source>
        <dbReference type="ARBA" id="ARBA00022729"/>
    </source>
</evidence>
<keyword evidence="5 21" id="KW-1133">Transmembrane helix</keyword>
<dbReference type="Pfam" id="PF02931">
    <property type="entry name" value="Neur_chan_LBD"/>
    <property type="match status" value="1"/>
</dbReference>
<comment type="catalytic activity">
    <reaction evidence="18">
        <text>Ca(2+)(in) = Ca(2+)(out)</text>
        <dbReference type="Rhea" id="RHEA:29671"/>
        <dbReference type="ChEBI" id="CHEBI:29108"/>
    </reaction>
</comment>
<keyword evidence="20" id="KW-0175">Coiled coil</keyword>
<feature type="transmembrane region" description="Helical" evidence="21">
    <location>
        <begin position="241"/>
        <end position="258"/>
    </location>
</feature>
<evidence type="ECO:0000259" key="23">
    <source>
        <dbReference type="Pfam" id="PF02932"/>
    </source>
</evidence>
<feature type="transmembrane region" description="Helical" evidence="21">
    <location>
        <begin position="207"/>
        <end position="229"/>
    </location>
</feature>
<feature type="coiled-coil region" evidence="20">
    <location>
        <begin position="360"/>
        <end position="387"/>
    </location>
</feature>
<keyword evidence="13" id="KW-1071">Ligand-gated ion channel</keyword>
<evidence type="ECO:0000256" key="14">
    <source>
        <dbReference type="ARBA" id="ARBA00023303"/>
    </source>
</evidence>
<keyword evidence="14" id="KW-0407">Ion channel</keyword>
<evidence type="ECO:0000256" key="1">
    <source>
        <dbReference type="ARBA" id="ARBA00022448"/>
    </source>
</evidence>
<keyword evidence="4" id="KW-0732">Signal</keyword>
<evidence type="ECO:0000256" key="8">
    <source>
        <dbReference type="ARBA" id="ARBA00023136"/>
    </source>
</evidence>
<evidence type="ECO:0000256" key="15">
    <source>
        <dbReference type="ARBA" id="ARBA00034104"/>
    </source>
</evidence>
<feature type="transmembrane region" description="Helical" evidence="21">
    <location>
        <begin position="270"/>
        <end position="293"/>
    </location>
</feature>
<evidence type="ECO:0000256" key="20">
    <source>
        <dbReference type="SAM" id="Coils"/>
    </source>
</evidence>
<dbReference type="GeneID" id="122130618"/>
<evidence type="ECO:0000256" key="16">
    <source>
        <dbReference type="ARBA" id="ARBA00034430"/>
    </source>
</evidence>
<evidence type="ECO:0000256" key="7">
    <source>
        <dbReference type="ARBA" id="ARBA00023065"/>
    </source>
</evidence>
<comment type="catalytic activity">
    <reaction evidence="17">
        <text>Na(+)(in) = Na(+)(out)</text>
        <dbReference type="Rhea" id="RHEA:34963"/>
        <dbReference type="ChEBI" id="CHEBI:29101"/>
    </reaction>
</comment>
<comment type="function">
    <text evidence="19">Forms serotonin (5-hydroxytryptamine/5-HT3)-activated cation-selective channel complexes, which when activated cause fast, depolarizing responses in neurons.</text>
</comment>
<dbReference type="AlphaFoldDB" id="A0A8M1KFI8"/>
<keyword evidence="9" id="KW-1015">Disulfide bond</keyword>
<dbReference type="InterPro" id="IPR006029">
    <property type="entry name" value="Neurotrans-gated_channel_TM"/>
</dbReference>